<proteinExistence type="predicted"/>
<dbReference type="Proteomes" id="UP001295684">
    <property type="component" value="Unassembled WGS sequence"/>
</dbReference>
<dbReference type="Pfam" id="PF13948">
    <property type="entry name" value="DUF4215"/>
    <property type="match status" value="1"/>
</dbReference>
<name>A0AAD1XQZ7_EUPCR</name>
<sequence length="446" mass="50187">MSESSGNYSCSYSVARQGKMSINIYELNQQVYTRYFDNIYYNGSPKSNFISNLNRNWGGGNLVSSQSDNVGIIYDFYYYPSSIQDLQILVEADNTSTLYSSDRNVTIQSETSSLIPVEQRRLYQTQIRYAEYDGQAYLKVSQSENFGAFVSISSSHLNYPKTRVSVFDLIIHCPNGFKAILQECLLHESLLEETASSSMVKNEITEIANSDECSASCKIEDNYVCTRNPSISRDLCGQCTSGFYQNSQKNHCITQCGDGLKAGIESCDDGNALSSDDCDLNCSIEEDSICNGGSIISQDVCGVCIAGTSRNKNLISHICENFCLNKYRAKEEECDDENTKLGDGCNNKCGIEDKWACNETEYGNPDNCYRKGRDKKSYFFSKATTKSDIRSSWRKINEWFDYEQPNDELLLAGVENGSALLNLSGNIFFQVTFGIFLYNFFFLETY</sequence>
<dbReference type="InterPro" id="IPR011936">
    <property type="entry name" value="Myxo_disulph_rpt"/>
</dbReference>
<evidence type="ECO:0000256" key="4">
    <source>
        <dbReference type="SAM" id="Phobius"/>
    </source>
</evidence>
<keyword evidence="3" id="KW-1015">Disulfide bond</keyword>
<evidence type="ECO:0000256" key="1">
    <source>
        <dbReference type="ARBA" id="ARBA00022729"/>
    </source>
</evidence>
<keyword evidence="4" id="KW-0812">Transmembrane</keyword>
<accession>A0AAD1XQZ7</accession>
<evidence type="ECO:0000256" key="2">
    <source>
        <dbReference type="ARBA" id="ARBA00022737"/>
    </source>
</evidence>
<evidence type="ECO:0000313" key="5">
    <source>
        <dbReference type="EMBL" id="CAI2377086.1"/>
    </source>
</evidence>
<gene>
    <name evidence="5" type="ORF">ECRASSUSDP1_LOCUS18467</name>
</gene>
<dbReference type="NCBIfam" id="TIGR02232">
    <property type="entry name" value="myxo_disulf_rpt"/>
    <property type="match status" value="2"/>
</dbReference>
<keyword evidence="1" id="KW-0732">Signal</keyword>
<feature type="transmembrane region" description="Helical" evidence="4">
    <location>
        <begin position="427"/>
        <end position="443"/>
    </location>
</feature>
<evidence type="ECO:0000256" key="3">
    <source>
        <dbReference type="ARBA" id="ARBA00023157"/>
    </source>
</evidence>
<reference evidence="5" key="1">
    <citation type="submission" date="2023-07" db="EMBL/GenBank/DDBJ databases">
        <authorList>
            <consortium name="AG Swart"/>
            <person name="Singh M."/>
            <person name="Singh A."/>
            <person name="Seah K."/>
            <person name="Emmerich C."/>
        </authorList>
    </citation>
    <scope>NUCLEOTIDE SEQUENCE</scope>
    <source>
        <strain evidence="5">DP1</strain>
    </source>
</reference>
<protein>
    <submittedName>
        <fullName evidence="5">Uncharacterized protein</fullName>
    </submittedName>
</protein>
<keyword evidence="4" id="KW-0472">Membrane</keyword>
<keyword evidence="2" id="KW-0677">Repeat</keyword>
<keyword evidence="6" id="KW-1185">Reference proteome</keyword>
<dbReference type="AlphaFoldDB" id="A0AAD1XQZ7"/>
<comment type="caution">
    <text evidence="5">The sequence shown here is derived from an EMBL/GenBank/DDBJ whole genome shotgun (WGS) entry which is preliminary data.</text>
</comment>
<evidence type="ECO:0000313" key="6">
    <source>
        <dbReference type="Proteomes" id="UP001295684"/>
    </source>
</evidence>
<dbReference type="EMBL" id="CAMPGE010018692">
    <property type="protein sequence ID" value="CAI2377086.1"/>
    <property type="molecule type" value="Genomic_DNA"/>
</dbReference>
<keyword evidence="4" id="KW-1133">Transmembrane helix</keyword>
<organism evidence="5 6">
    <name type="scientific">Euplotes crassus</name>
    <dbReference type="NCBI Taxonomy" id="5936"/>
    <lineage>
        <taxon>Eukaryota</taxon>
        <taxon>Sar</taxon>
        <taxon>Alveolata</taxon>
        <taxon>Ciliophora</taxon>
        <taxon>Intramacronucleata</taxon>
        <taxon>Spirotrichea</taxon>
        <taxon>Hypotrichia</taxon>
        <taxon>Euplotida</taxon>
        <taxon>Euplotidae</taxon>
        <taxon>Moneuplotes</taxon>
    </lineage>
</organism>